<evidence type="ECO:0000313" key="2">
    <source>
        <dbReference type="EMBL" id="GIY87953.1"/>
    </source>
</evidence>
<organism evidence="2 3">
    <name type="scientific">Caerostris darwini</name>
    <dbReference type="NCBI Taxonomy" id="1538125"/>
    <lineage>
        <taxon>Eukaryota</taxon>
        <taxon>Metazoa</taxon>
        <taxon>Ecdysozoa</taxon>
        <taxon>Arthropoda</taxon>
        <taxon>Chelicerata</taxon>
        <taxon>Arachnida</taxon>
        <taxon>Araneae</taxon>
        <taxon>Araneomorphae</taxon>
        <taxon>Entelegynae</taxon>
        <taxon>Araneoidea</taxon>
        <taxon>Araneidae</taxon>
        <taxon>Caerostris</taxon>
    </lineage>
</organism>
<sequence length="86" mass="9970">MHVKIDETTNCVACLFGKNKSSDNSKFDLRIKSLNLNDPKEHSRNDPVEEIPENSDKHISDWERVERPYNAGKCSDVYKPMHLQIL</sequence>
<accession>A0AAV4X071</accession>
<evidence type="ECO:0000313" key="3">
    <source>
        <dbReference type="Proteomes" id="UP001054837"/>
    </source>
</evidence>
<feature type="compositionally biased region" description="Basic and acidic residues" evidence="1">
    <location>
        <begin position="38"/>
        <end position="47"/>
    </location>
</feature>
<dbReference type="Proteomes" id="UP001054837">
    <property type="component" value="Unassembled WGS sequence"/>
</dbReference>
<proteinExistence type="predicted"/>
<name>A0AAV4X071_9ARAC</name>
<reference evidence="2 3" key="1">
    <citation type="submission" date="2021-06" db="EMBL/GenBank/DDBJ databases">
        <title>Caerostris darwini draft genome.</title>
        <authorList>
            <person name="Kono N."/>
            <person name="Arakawa K."/>
        </authorList>
    </citation>
    <scope>NUCLEOTIDE SEQUENCE [LARGE SCALE GENOMIC DNA]</scope>
</reference>
<dbReference type="EMBL" id="BPLQ01015425">
    <property type="protein sequence ID" value="GIY87953.1"/>
    <property type="molecule type" value="Genomic_DNA"/>
</dbReference>
<dbReference type="AlphaFoldDB" id="A0AAV4X071"/>
<comment type="caution">
    <text evidence="2">The sequence shown here is derived from an EMBL/GenBank/DDBJ whole genome shotgun (WGS) entry which is preliminary data.</text>
</comment>
<feature type="region of interest" description="Disordered" evidence="1">
    <location>
        <begin position="38"/>
        <end position="57"/>
    </location>
</feature>
<gene>
    <name evidence="2" type="ORF">CDAR_38101</name>
</gene>
<keyword evidence="3" id="KW-1185">Reference proteome</keyword>
<protein>
    <submittedName>
        <fullName evidence="2">Uncharacterized protein</fullName>
    </submittedName>
</protein>
<evidence type="ECO:0000256" key="1">
    <source>
        <dbReference type="SAM" id="MobiDB-lite"/>
    </source>
</evidence>